<dbReference type="Pfam" id="PF05821">
    <property type="entry name" value="NDUF_B8"/>
    <property type="match status" value="1"/>
</dbReference>
<dbReference type="GO" id="GO:0005739">
    <property type="term" value="C:mitochondrion"/>
    <property type="evidence" value="ECO:0007669"/>
    <property type="project" value="InterPro"/>
</dbReference>
<protein>
    <recommendedName>
        <fullName evidence="3">NADH dehydrogenase [ubiquinone] 1 beta subcomplex subunit 8, mitochondrial</fullName>
    </recommendedName>
</protein>
<name>A0A7R8XAN3_9CRUS</name>
<dbReference type="EMBL" id="LR900126">
    <property type="protein sequence ID" value="CAD7244307.1"/>
    <property type="molecule type" value="Genomic_DNA"/>
</dbReference>
<proteinExistence type="predicted"/>
<evidence type="ECO:0000313" key="1">
    <source>
        <dbReference type="EMBL" id="CAD7244307.1"/>
    </source>
</evidence>
<dbReference type="PANTHER" id="PTHR12840">
    <property type="entry name" value="NADH-UBIQUINONE OXIDOREDUCTASE ASHI SUBUNIT"/>
    <property type="match status" value="1"/>
</dbReference>
<organism evidence="1">
    <name type="scientific">Darwinula stevensoni</name>
    <dbReference type="NCBI Taxonomy" id="69355"/>
    <lineage>
        <taxon>Eukaryota</taxon>
        <taxon>Metazoa</taxon>
        <taxon>Ecdysozoa</taxon>
        <taxon>Arthropoda</taxon>
        <taxon>Crustacea</taxon>
        <taxon>Oligostraca</taxon>
        <taxon>Ostracoda</taxon>
        <taxon>Podocopa</taxon>
        <taxon>Podocopida</taxon>
        <taxon>Darwinulocopina</taxon>
        <taxon>Darwinuloidea</taxon>
        <taxon>Darwinulidae</taxon>
        <taxon>Darwinula</taxon>
    </lineage>
</organism>
<reference evidence="1" key="1">
    <citation type="submission" date="2020-11" db="EMBL/GenBank/DDBJ databases">
        <authorList>
            <person name="Tran Van P."/>
        </authorList>
    </citation>
    <scope>NUCLEOTIDE SEQUENCE</scope>
</reference>
<dbReference type="EMBL" id="CAJPEV010000609">
    <property type="protein sequence ID" value="CAG0886894.1"/>
    <property type="molecule type" value="Genomic_DNA"/>
</dbReference>
<sequence length="175" mass="20049">MNALKRLALVGASTTNIRLGAVGLVGVRGYWNKDWKPGPYPKTEEEKRAAAKKYNLQPEDYEPYPNDGSGLGDYPKLPQVAMEARDPYHSWDYPSLKLDYGEPVPDMFNIYTEDRLDDYTEPVIPGWKKVAMFLSVFCGGWIIFQYFQERPAFRAVLPKQYPKDGAVHYTFEPAE</sequence>
<dbReference type="Proteomes" id="UP000677054">
    <property type="component" value="Unassembled WGS sequence"/>
</dbReference>
<evidence type="ECO:0000313" key="2">
    <source>
        <dbReference type="Proteomes" id="UP000677054"/>
    </source>
</evidence>
<evidence type="ECO:0008006" key="3">
    <source>
        <dbReference type="Google" id="ProtNLM"/>
    </source>
</evidence>
<gene>
    <name evidence="1" type="ORF">DSTB1V02_LOCUS4206</name>
</gene>
<dbReference type="OrthoDB" id="2014058at2759"/>
<keyword evidence="2" id="KW-1185">Reference proteome</keyword>
<dbReference type="InterPro" id="IPR008699">
    <property type="entry name" value="NDUFB8"/>
</dbReference>
<dbReference type="AlphaFoldDB" id="A0A7R8XAN3"/>
<dbReference type="PANTHER" id="PTHR12840:SF1">
    <property type="entry name" value="NADH DEHYDROGENASE [UBIQUINONE] 1 BETA SUBCOMPLEX SUBUNIT 8, MITOCHONDRIAL"/>
    <property type="match status" value="1"/>
</dbReference>
<accession>A0A7R8XAN3</accession>